<evidence type="ECO:0000256" key="1">
    <source>
        <dbReference type="ARBA" id="ARBA00008552"/>
    </source>
</evidence>
<feature type="domain" description="UFSP1/2/DUB catalytic" evidence="3">
    <location>
        <begin position="20"/>
        <end position="205"/>
    </location>
</feature>
<dbReference type="AlphaFoldDB" id="A0A8S0Z8J4"/>
<protein>
    <recommendedName>
        <fullName evidence="3">UFSP1/2/DUB catalytic domain-containing protein</fullName>
    </recommendedName>
</protein>
<dbReference type="Proteomes" id="UP000494106">
    <property type="component" value="Unassembled WGS sequence"/>
</dbReference>
<evidence type="ECO:0000313" key="4">
    <source>
        <dbReference type="EMBL" id="CAB3228995.1"/>
    </source>
</evidence>
<dbReference type="Proteomes" id="UP000494256">
    <property type="component" value="Unassembled WGS sequence"/>
</dbReference>
<dbReference type="Gene3D" id="3.90.70.130">
    <property type="match status" value="1"/>
</dbReference>
<dbReference type="EMBL" id="CADEBD010000284">
    <property type="protein sequence ID" value="CAB3228995.1"/>
    <property type="molecule type" value="Genomic_DNA"/>
</dbReference>
<dbReference type="Pfam" id="PF07910">
    <property type="entry name" value="Peptidase_C78"/>
    <property type="match status" value="1"/>
</dbReference>
<dbReference type="GO" id="GO:0071567">
    <property type="term" value="F:deUFMylase activity"/>
    <property type="evidence" value="ECO:0007669"/>
    <property type="project" value="TreeGrafter"/>
</dbReference>
<evidence type="ECO:0000313" key="7">
    <source>
        <dbReference type="Proteomes" id="UP000494256"/>
    </source>
</evidence>
<evidence type="ECO:0000256" key="2">
    <source>
        <dbReference type="ARBA" id="ARBA00022801"/>
    </source>
</evidence>
<keyword evidence="6" id="KW-1185">Reference proteome</keyword>
<dbReference type="PANTHER" id="PTHR48153">
    <property type="entry name" value="UFM1-SPECIFIC PROTEASE 2"/>
    <property type="match status" value="1"/>
</dbReference>
<accession>A0A8S0Z8J4</accession>
<name>A0A8S0Z8J4_ARCPL</name>
<dbReference type="PANTHER" id="PTHR48153:SF3">
    <property type="entry name" value="INACTIVE UFM1-SPECIFIC PROTEASE 1"/>
    <property type="match status" value="1"/>
</dbReference>
<evidence type="ECO:0000259" key="3">
    <source>
        <dbReference type="Pfam" id="PF07910"/>
    </source>
</evidence>
<proteinExistence type="inferred from homology"/>
<gene>
    <name evidence="5" type="ORF">APLA_LOCUS15796</name>
    <name evidence="4" type="ORF">APLA_LOCUS3786</name>
</gene>
<reference evidence="6 7" key="1">
    <citation type="submission" date="2020-04" db="EMBL/GenBank/DDBJ databases">
        <authorList>
            <person name="Wallbank WR R."/>
            <person name="Pardo Diaz C."/>
            <person name="Kozak K."/>
            <person name="Martin S."/>
            <person name="Jiggins C."/>
            <person name="Moest M."/>
            <person name="Warren A I."/>
            <person name="Byers J.R.P. K."/>
            <person name="Montejo-Kovacevich G."/>
            <person name="Yen C E."/>
        </authorList>
    </citation>
    <scope>NUCLEOTIDE SEQUENCE [LARGE SCALE GENOMIC DNA]</scope>
</reference>
<dbReference type="OrthoDB" id="417506at2759"/>
<keyword evidence="2" id="KW-0378">Hydrolase</keyword>
<sequence>MSGLLTNIHETAGAVKEAGRAYLVSGNYEYYHYFCDGFDDRGWGCGYRTLQTICSWINNNQNNCVKVPSIREIQDMLVQLEDKPQSFLGSRQWIGSFEVCLIIDKLYDIPCKIIHVNKGDQLNTIVDALVHHFDKFASPIMMGGDVDCASKGIMGLHIGQKDPSLLIVDPHYVGTIKTKQFLFNKGFVKWQQLSDFLDSSFYNLCLPQIKAKSKS</sequence>
<dbReference type="EMBL" id="CADEBC010000590">
    <property type="protein sequence ID" value="CAB3257116.1"/>
    <property type="molecule type" value="Genomic_DNA"/>
</dbReference>
<evidence type="ECO:0000313" key="6">
    <source>
        <dbReference type="Proteomes" id="UP000494106"/>
    </source>
</evidence>
<comment type="similarity">
    <text evidence="1">Belongs to the peptidase C78 family.</text>
</comment>
<dbReference type="InterPro" id="IPR012462">
    <property type="entry name" value="UFSP1/2_DUB_cat"/>
</dbReference>
<organism evidence="4 7">
    <name type="scientific">Arctia plantaginis</name>
    <name type="common">Wood tiger moth</name>
    <name type="synonym">Phalaena plantaginis</name>
    <dbReference type="NCBI Taxonomy" id="874455"/>
    <lineage>
        <taxon>Eukaryota</taxon>
        <taxon>Metazoa</taxon>
        <taxon>Ecdysozoa</taxon>
        <taxon>Arthropoda</taxon>
        <taxon>Hexapoda</taxon>
        <taxon>Insecta</taxon>
        <taxon>Pterygota</taxon>
        <taxon>Neoptera</taxon>
        <taxon>Endopterygota</taxon>
        <taxon>Lepidoptera</taxon>
        <taxon>Glossata</taxon>
        <taxon>Ditrysia</taxon>
        <taxon>Noctuoidea</taxon>
        <taxon>Erebidae</taxon>
        <taxon>Arctiinae</taxon>
        <taxon>Arctia</taxon>
    </lineage>
</organism>
<evidence type="ECO:0000313" key="5">
    <source>
        <dbReference type="EMBL" id="CAB3257116.1"/>
    </source>
</evidence>
<comment type="caution">
    <text evidence="4">The sequence shown here is derived from an EMBL/GenBank/DDBJ whole genome shotgun (WGS) entry which is preliminary data.</text>
</comment>